<organism evidence="14 15">
    <name type="scientific">Pseudomonas idahonensis</name>
    <dbReference type="NCBI Taxonomy" id="2942628"/>
    <lineage>
        <taxon>Bacteria</taxon>
        <taxon>Pseudomonadati</taxon>
        <taxon>Pseudomonadota</taxon>
        <taxon>Gammaproteobacteria</taxon>
        <taxon>Pseudomonadales</taxon>
        <taxon>Pseudomonadaceae</taxon>
        <taxon>Pseudomonas</taxon>
    </lineage>
</organism>
<evidence type="ECO:0000313" key="15">
    <source>
        <dbReference type="Proteomes" id="UP001217610"/>
    </source>
</evidence>
<evidence type="ECO:0000256" key="5">
    <source>
        <dbReference type="ARBA" id="ARBA00022630"/>
    </source>
</evidence>
<dbReference type="NCBIfam" id="TIGR03140">
    <property type="entry name" value="AhpF"/>
    <property type="match status" value="1"/>
</dbReference>
<keyword evidence="5" id="KW-0285">Flavoprotein</keyword>
<dbReference type="Pfam" id="PF13192">
    <property type="entry name" value="Thioredoxin_3"/>
    <property type="match status" value="1"/>
</dbReference>
<gene>
    <name evidence="14" type="primary">ahpF</name>
    <name evidence="14" type="ORF">M5G25_15670</name>
</gene>
<keyword evidence="15" id="KW-1185">Reference proteome</keyword>
<evidence type="ECO:0000256" key="10">
    <source>
        <dbReference type="ARBA" id="ARBA00023284"/>
    </source>
</evidence>
<dbReference type="CDD" id="cd02974">
    <property type="entry name" value="AhpF_NTD_N"/>
    <property type="match status" value="1"/>
</dbReference>
<dbReference type="InterPro" id="IPR036249">
    <property type="entry name" value="Thioredoxin-like_sf"/>
</dbReference>
<evidence type="ECO:0000256" key="9">
    <source>
        <dbReference type="ARBA" id="ARBA00023157"/>
    </source>
</evidence>
<dbReference type="InterPro" id="IPR023753">
    <property type="entry name" value="FAD/NAD-binding_dom"/>
</dbReference>
<dbReference type="SUPFAM" id="SSF51905">
    <property type="entry name" value="FAD/NAD(P)-binding domain"/>
    <property type="match status" value="1"/>
</dbReference>
<evidence type="ECO:0000256" key="11">
    <source>
        <dbReference type="ARBA" id="ARBA00024806"/>
    </source>
</evidence>
<dbReference type="PROSITE" id="PS00573">
    <property type="entry name" value="PYRIDINE_REDOX_2"/>
    <property type="match status" value="1"/>
</dbReference>
<dbReference type="CDD" id="cd03026">
    <property type="entry name" value="AhpF_NTD_C"/>
    <property type="match status" value="1"/>
</dbReference>
<dbReference type="Pfam" id="PF07992">
    <property type="entry name" value="Pyr_redox_2"/>
    <property type="match status" value="1"/>
</dbReference>
<feature type="domain" description="FAD/NAD(P)-binding" evidence="12">
    <location>
        <begin position="212"/>
        <end position="503"/>
    </location>
</feature>
<dbReference type="RefSeq" id="WP_102863261.1">
    <property type="nucleotide sequence ID" value="NZ_CP149586.1"/>
</dbReference>
<evidence type="ECO:0000256" key="1">
    <source>
        <dbReference type="ARBA" id="ARBA00001974"/>
    </source>
</evidence>
<feature type="domain" description="Thioredoxin-like fold" evidence="13">
    <location>
        <begin position="124"/>
        <end position="194"/>
    </location>
</feature>
<keyword evidence="8" id="KW-0520">NAD</keyword>
<reference evidence="14 15" key="1">
    <citation type="submission" date="2022-05" db="EMBL/GenBank/DDBJ databases">
        <title>Novel Pseudomonas spp. Isolated from a Rainbow Trout Aquaculture Facility.</title>
        <authorList>
            <person name="Testerman T."/>
            <person name="Graf J."/>
        </authorList>
    </citation>
    <scope>NUCLEOTIDE SEQUENCE [LARGE SCALE GENOMIC DNA]</scope>
    <source>
        <strain evidence="14 15">ID357</strain>
    </source>
</reference>
<keyword evidence="7" id="KW-0560">Oxidoreductase</keyword>
<dbReference type="InterPro" id="IPR050097">
    <property type="entry name" value="Ferredoxin-NADP_redctase_2"/>
</dbReference>
<dbReference type="SUPFAM" id="SSF52833">
    <property type="entry name" value="Thioredoxin-like"/>
    <property type="match status" value="2"/>
</dbReference>
<dbReference type="InterPro" id="IPR036188">
    <property type="entry name" value="FAD/NAD-bd_sf"/>
</dbReference>
<comment type="function">
    <text evidence="11">Serves to protect the cell against DNA damage by alkyl hydroperoxides. It can use either NADH or NADPH as electron donor for direct reduction of redox dyes or of alkyl hydroperoxides when combined with the AhpC protein.</text>
</comment>
<comment type="caution">
    <text evidence="14">The sequence shown here is derived from an EMBL/GenBank/DDBJ whole genome shotgun (WGS) entry which is preliminary data.</text>
</comment>
<protein>
    <recommendedName>
        <fullName evidence="4">Alkyl hydroperoxide reductase subunit F</fullName>
    </recommendedName>
</protein>
<dbReference type="PRINTS" id="PR00469">
    <property type="entry name" value="PNDRDTASEII"/>
</dbReference>
<dbReference type="InterPro" id="IPR008255">
    <property type="entry name" value="Pyr_nucl-diS_OxRdtase_2_AS"/>
</dbReference>
<proteinExistence type="inferred from homology"/>
<evidence type="ECO:0000256" key="3">
    <source>
        <dbReference type="ARBA" id="ARBA00011738"/>
    </source>
</evidence>
<dbReference type="Proteomes" id="UP001217610">
    <property type="component" value="Unassembled WGS sequence"/>
</dbReference>
<evidence type="ECO:0000256" key="8">
    <source>
        <dbReference type="ARBA" id="ARBA00023027"/>
    </source>
</evidence>
<name>A0ABT5Q695_9PSED</name>
<keyword evidence="9" id="KW-1015">Disulfide bond</keyword>
<dbReference type="InterPro" id="IPR044141">
    <property type="entry name" value="AhpF_NTD_C"/>
</dbReference>
<dbReference type="PRINTS" id="PR00368">
    <property type="entry name" value="FADPNR"/>
</dbReference>
<dbReference type="EMBL" id="JAMDGR010000012">
    <property type="protein sequence ID" value="MDD1149733.1"/>
    <property type="molecule type" value="Genomic_DNA"/>
</dbReference>
<dbReference type="InterPro" id="IPR012336">
    <property type="entry name" value="Thioredoxin-like_fold"/>
</dbReference>
<evidence type="ECO:0000256" key="4">
    <source>
        <dbReference type="ARBA" id="ARBA00020059"/>
    </source>
</evidence>
<keyword evidence="10" id="KW-0676">Redox-active center</keyword>
<dbReference type="Gene3D" id="3.40.30.80">
    <property type="match status" value="1"/>
</dbReference>
<dbReference type="PROSITE" id="PS51354">
    <property type="entry name" value="GLUTAREDOXIN_2"/>
    <property type="match status" value="1"/>
</dbReference>
<dbReference type="Gene3D" id="3.50.50.60">
    <property type="entry name" value="FAD/NAD(P)-binding domain"/>
    <property type="match status" value="2"/>
</dbReference>
<evidence type="ECO:0000256" key="2">
    <source>
        <dbReference type="ARBA" id="ARBA00009333"/>
    </source>
</evidence>
<accession>A0ABT5Q695</accession>
<dbReference type="PANTHER" id="PTHR48105">
    <property type="entry name" value="THIOREDOXIN REDUCTASE 1-RELATED-RELATED"/>
    <property type="match status" value="1"/>
</dbReference>
<dbReference type="InterPro" id="IPR044142">
    <property type="entry name" value="AhpF_NTD_N"/>
</dbReference>
<sequence>MLDANLKAQLKSYLERVTQPIEIVASLDDGAKSQEMLALLKDIVSLSNQITLLDNGTDGRKPSFTLNRPGGDISLRFAGIPMGHEFTSLVLALLQVGGHPSKASAEVIEQIRSLKGEFNFETYFSLSCQNCPDVVQALNLMAVLNPNIRHVAIDGALFQAEVDERKVMAVPSVYLNGVNFGQGRMGLEEILAKLDSGAVEKQAQKLNAKEAFDVLVVGGGPAGASAAIYAARKGIRTGVAAERFGGQVLDTMAIENFVSVKETEGPKLAAALEEHVKQYDVDIMNLQRASALVPAKEVGGLHEIQFESGASLKAKSVILATGARWREMGVPGEQEYKAKGVCFCPHCDGPLFKGKRVAVIGGGNSGVEAAIDLAGIVSHVTLLEFDSKLRADAVLQRKLYSLPNVKVITSALTSEVKGDGQKVTGLAYKDRDSGEFHTVDLEGIFVQIGLLPNTDWLKGSVELSPRGEIIVDARGETSLPGVFAAGDVTTVPYKQIVIAVGEGAKASLSAFDHLIRTSAPA</sequence>
<keyword evidence="6" id="KW-0274">FAD</keyword>
<evidence type="ECO:0000313" key="14">
    <source>
        <dbReference type="EMBL" id="MDD1149733.1"/>
    </source>
</evidence>
<dbReference type="PIRSF" id="PIRSF000238">
    <property type="entry name" value="AhpF"/>
    <property type="match status" value="1"/>
</dbReference>
<evidence type="ECO:0000259" key="12">
    <source>
        <dbReference type="Pfam" id="PF07992"/>
    </source>
</evidence>
<evidence type="ECO:0000256" key="7">
    <source>
        <dbReference type="ARBA" id="ARBA00023002"/>
    </source>
</evidence>
<comment type="subunit">
    <text evidence="3">Homodimer.</text>
</comment>
<dbReference type="InterPro" id="IPR012081">
    <property type="entry name" value="Alkyl_hydroperoxide_Rdtase_suF"/>
</dbReference>
<comment type="cofactor">
    <cofactor evidence="1">
        <name>FAD</name>
        <dbReference type="ChEBI" id="CHEBI:57692"/>
    </cofactor>
</comment>
<evidence type="ECO:0000259" key="13">
    <source>
        <dbReference type="Pfam" id="PF13192"/>
    </source>
</evidence>
<comment type="similarity">
    <text evidence="2">Belongs to the class-II pyridine nucleotide-disulfide oxidoreductase family.</text>
</comment>
<evidence type="ECO:0000256" key="6">
    <source>
        <dbReference type="ARBA" id="ARBA00022827"/>
    </source>
</evidence>